<keyword evidence="1" id="KW-0812">Transmembrane</keyword>
<dbReference type="RefSeq" id="WP_213167219.1">
    <property type="nucleotide sequence ID" value="NZ_CP058559.1"/>
</dbReference>
<keyword evidence="4" id="KW-1185">Reference proteome</keyword>
<dbReference type="CDD" id="cd14360">
    <property type="entry name" value="UBA_NAC_like_bac"/>
    <property type="match status" value="1"/>
</dbReference>
<dbReference type="Proteomes" id="UP000516160">
    <property type="component" value="Chromosome"/>
</dbReference>
<sequence>MDELRKVDIIRERTGCSYKAAHEALERTNGDVLKAIIELEDKSSVWREQVTVTGGELVDKIKEIIHQGNVTKIIVKSNEKTIVEIPVTAGAIGVLIAPHLAILGVLSALVAKCTIEIERKKDPGSGTVQQEQHQE</sequence>
<evidence type="ECO:0000256" key="1">
    <source>
        <dbReference type="SAM" id="Phobius"/>
    </source>
</evidence>
<keyword evidence="1" id="KW-1133">Transmembrane helix</keyword>
<name>A0A7G9W4D7_ALKCA</name>
<feature type="transmembrane region" description="Helical" evidence="1">
    <location>
        <begin position="87"/>
        <end position="111"/>
    </location>
</feature>
<organism evidence="3 4">
    <name type="scientific">Alkalicella caledoniensis</name>
    <dbReference type="NCBI Taxonomy" id="2731377"/>
    <lineage>
        <taxon>Bacteria</taxon>
        <taxon>Bacillati</taxon>
        <taxon>Bacillota</taxon>
        <taxon>Clostridia</taxon>
        <taxon>Eubacteriales</taxon>
        <taxon>Proteinivoracaceae</taxon>
        <taxon>Alkalicella</taxon>
    </lineage>
</organism>
<dbReference type="Gene3D" id="1.10.8.10">
    <property type="entry name" value="DNA helicase RuvA subunit, C-terminal domain"/>
    <property type="match status" value="1"/>
</dbReference>
<protein>
    <submittedName>
        <fullName evidence="3">DUF4342 domain-containing protein</fullName>
    </submittedName>
</protein>
<evidence type="ECO:0000313" key="4">
    <source>
        <dbReference type="Proteomes" id="UP000516160"/>
    </source>
</evidence>
<evidence type="ECO:0000259" key="2">
    <source>
        <dbReference type="Pfam" id="PF14242"/>
    </source>
</evidence>
<dbReference type="AlphaFoldDB" id="A0A7G9W4D7"/>
<evidence type="ECO:0000313" key="3">
    <source>
        <dbReference type="EMBL" id="QNO13549.1"/>
    </source>
</evidence>
<accession>A0A7G9W4D7</accession>
<feature type="domain" description="DUF4342" evidence="2">
    <location>
        <begin position="45"/>
        <end position="119"/>
    </location>
</feature>
<dbReference type="InterPro" id="IPR025642">
    <property type="entry name" value="DUF4342"/>
</dbReference>
<proteinExistence type="predicted"/>
<dbReference type="EMBL" id="CP058559">
    <property type="protein sequence ID" value="QNO13549.1"/>
    <property type="molecule type" value="Genomic_DNA"/>
</dbReference>
<dbReference type="Pfam" id="PF14242">
    <property type="entry name" value="DUF4342"/>
    <property type="match status" value="1"/>
</dbReference>
<dbReference type="SUPFAM" id="SSF46934">
    <property type="entry name" value="UBA-like"/>
    <property type="match status" value="1"/>
</dbReference>
<gene>
    <name evidence="3" type="ORF">HYG86_01580</name>
</gene>
<keyword evidence="1" id="KW-0472">Membrane</keyword>
<dbReference type="KEGG" id="acae:HYG86_01580"/>
<reference evidence="3 4" key="1">
    <citation type="submission" date="2020-07" db="EMBL/GenBank/DDBJ databases">
        <title>Alkalicella. sp. LB2 genome.</title>
        <authorList>
            <person name="Postec A."/>
            <person name="Quemeneur M."/>
        </authorList>
    </citation>
    <scope>NUCLEOTIDE SEQUENCE [LARGE SCALE GENOMIC DNA]</scope>
    <source>
        <strain evidence="3 4">LB2</strain>
    </source>
</reference>
<dbReference type="InterPro" id="IPR009060">
    <property type="entry name" value="UBA-like_sf"/>
</dbReference>